<reference evidence="5 6" key="1">
    <citation type="submission" date="2019-09" db="EMBL/GenBank/DDBJ databases">
        <title>Actinomadura physcomitrii sp. nov., a novel actinomycete isolated from moss [Physcomitrium sphaericum (Ludw) Fuernr].</title>
        <authorList>
            <person name="Liu C."/>
            <person name="Zhuang X."/>
        </authorList>
    </citation>
    <scope>NUCLEOTIDE SEQUENCE [LARGE SCALE GENOMIC DNA]</scope>
    <source>
        <strain evidence="5 6">CYP1-1B</strain>
    </source>
</reference>
<dbReference type="Gene3D" id="1.25.40.10">
    <property type="entry name" value="Tetratricopeptide repeat domain"/>
    <property type="match status" value="2"/>
</dbReference>
<dbReference type="InterPro" id="IPR001867">
    <property type="entry name" value="OmpR/PhoB-type_DNA-bd"/>
</dbReference>
<evidence type="ECO:0000259" key="3">
    <source>
        <dbReference type="SMART" id="SM00862"/>
    </source>
</evidence>
<dbReference type="CDD" id="cd15831">
    <property type="entry name" value="BTAD"/>
    <property type="match status" value="1"/>
</dbReference>
<dbReference type="PRINTS" id="PR00364">
    <property type="entry name" value="DISEASERSIST"/>
</dbReference>
<dbReference type="Pfam" id="PF03704">
    <property type="entry name" value="BTAD"/>
    <property type="match status" value="1"/>
</dbReference>
<sequence length="1033" mass="107278">MRFGILGETRAWRDGGEDVPLGGPARRALLALLLVRPGAAVPADRLAESGTAGHALHSQVSRLRAALGPDAPIERAAGGYRIAVDPGDVDAGRFERLADAGRAALRDGDAEKAAALLGEALDLWRGPALAGVPGAEAEAVRLEERRLGALEDRIDTDLRRGRHRDVVPELRELVERHPLRERLAGLLMRALRDGGGRAEALAVFEETRRRLAGELGADPSADLAALHLDLLRGDPAPEPVRPPAPLTPLIGRAEDVDGVADLLGAARLVTLTGPGGVGKTRLAVEVASRAGRADRPGPGAAGPACFAELAPLRDGASLPRALLGALGLRESGLHAADAAKDPADRLAAALADRTLLLVLDNCEHIVDAVAALAGRLLAACPGLRVLATSREPLGITGEHLWPVRPLDGDAAVRLFTARASAVRRGFAADPRAVRRICAALDDLPLAIELAAARLRTMDVADLAGRLGDRLGVPSRGGRTADGRHRTLRAVVAWSWDLLTGDERRVAERFTVFAGGATPDAARRVCGGTGDTGGTGDAGDALESLVDKSLLELSGGRYRMLETIRAYGAERAGSLDEVRKAHARHFLELAQTADPHLRSADQLDWLRILGAEHGNLLAALGWAIEAGDVPTGLRLSAAMSSYSWIRGASIAAQAAALLEVLDAASPDAAEPVPPPGLEEEYATCVLHAGSGAPGRDAWRRHRAAAEAALAAAWADGTGRHPAVPFLWMMRRADEPDAHSAFALVLAQRDGPDPWARAAAHFIAGFEPLATGDPDGAGREFGAAAGGFRALGDRWGTALALDALAGLAAYRGDRAEAIALTDEALALTERLGALDDTADLLVNRGDHRLESDREAARADYERAASVARRAGSPTYLAAALRGLGDIALLDGDLGAAGRLYADALARFDPYWIKSVGGRAAALIGLGRVAAAHGDRAAARARYREAAGAAATMGAFIEAARAIEALAGLEAAGDEPERAARLLGAAAALCGLLPGTVPDAAAGHPAAYAEGTALTRADALRFAGLPAPVVEAADRR</sequence>
<name>A0A6L3VL88_9ACTN</name>
<dbReference type="InterPro" id="IPR011990">
    <property type="entry name" value="TPR-like_helical_dom_sf"/>
</dbReference>
<dbReference type="PANTHER" id="PTHR47691:SF3">
    <property type="entry name" value="HTH-TYPE TRANSCRIPTIONAL REGULATOR RV0890C-RELATED"/>
    <property type="match status" value="1"/>
</dbReference>
<keyword evidence="2" id="KW-0238">DNA-binding</keyword>
<dbReference type="InterPro" id="IPR005158">
    <property type="entry name" value="BTAD"/>
</dbReference>
<dbReference type="SUPFAM" id="SSF52540">
    <property type="entry name" value="P-loop containing nucleoside triphosphate hydrolases"/>
    <property type="match status" value="1"/>
</dbReference>
<dbReference type="GO" id="GO:0006355">
    <property type="term" value="P:regulation of DNA-templated transcription"/>
    <property type="evidence" value="ECO:0007669"/>
    <property type="project" value="InterPro"/>
</dbReference>
<dbReference type="Gene3D" id="1.10.10.10">
    <property type="entry name" value="Winged helix-like DNA-binding domain superfamily/Winged helix DNA-binding domain"/>
    <property type="match status" value="1"/>
</dbReference>
<dbReference type="SUPFAM" id="SSF46894">
    <property type="entry name" value="C-terminal effector domain of the bipartite response regulators"/>
    <property type="match status" value="1"/>
</dbReference>
<dbReference type="SMART" id="SM01043">
    <property type="entry name" value="BTAD"/>
    <property type="match status" value="1"/>
</dbReference>
<comment type="caution">
    <text evidence="5">The sequence shown here is derived from an EMBL/GenBank/DDBJ whole genome shotgun (WGS) entry which is preliminary data.</text>
</comment>
<evidence type="ECO:0000259" key="4">
    <source>
        <dbReference type="SMART" id="SM01043"/>
    </source>
</evidence>
<dbReference type="InterPro" id="IPR016032">
    <property type="entry name" value="Sig_transdc_resp-reg_C-effctor"/>
</dbReference>
<evidence type="ECO:0000313" key="6">
    <source>
        <dbReference type="Proteomes" id="UP000483004"/>
    </source>
</evidence>
<keyword evidence="6" id="KW-1185">Reference proteome</keyword>
<proteinExistence type="inferred from homology"/>
<evidence type="ECO:0000256" key="2">
    <source>
        <dbReference type="ARBA" id="ARBA00023125"/>
    </source>
</evidence>
<dbReference type="GO" id="GO:0003677">
    <property type="term" value="F:DNA binding"/>
    <property type="evidence" value="ECO:0007669"/>
    <property type="project" value="UniProtKB-KW"/>
</dbReference>
<dbReference type="EMBL" id="WBMR01000311">
    <property type="protein sequence ID" value="KAB2360188.1"/>
    <property type="molecule type" value="Genomic_DNA"/>
</dbReference>
<dbReference type="InterPro" id="IPR036388">
    <property type="entry name" value="WH-like_DNA-bd_sf"/>
</dbReference>
<feature type="domain" description="Bacterial transcriptional activator" evidence="4">
    <location>
        <begin position="89"/>
        <end position="231"/>
    </location>
</feature>
<comment type="similarity">
    <text evidence="1">Belongs to the AfsR/DnrI/RedD regulatory family.</text>
</comment>
<dbReference type="RefSeq" id="WP_151546687.1">
    <property type="nucleotide sequence ID" value="NZ_WBMR01000311.1"/>
</dbReference>
<accession>A0A6L3VL88</accession>
<dbReference type="GO" id="GO:0000160">
    <property type="term" value="P:phosphorelay signal transduction system"/>
    <property type="evidence" value="ECO:0007669"/>
    <property type="project" value="InterPro"/>
</dbReference>
<organism evidence="5 6">
    <name type="scientific">Actinomadura montaniterrae</name>
    <dbReference type="NCBI Taxonomy" id="1803903"/>
    <lineage>
        <taxon>Bacteria</taxon>
        <taxon>Bacillati</taxon>
        <taxon>Actinomycetota</taxon>
        <taxon>Actinomycetes</taxon>
        <taxon>Streptosporangiales</taxon>
        <taxon>Thermomonosporaceae</taxon>
        <taxon>Actinomadura</taxon>
    </lineage>
</organism>
<evidence type="ECO:0000313" key="5">
    <source>
        <dbReference type="EMBL" id="KAB2360188.1"/>
    </source>
</evidence>
<evidence type="ECO:0000256" key="1">
    <source>
        <dbReference type="ARBA" id="ARBA00005820"/>
    </source>
</evidence>
<dbReference type="OrthoDB" id="3194665at2"/>
<dbReference type="SUPFAM" id="SSF48452">
    <property type="entry name" value="TPR-like"/>
    <property type="match status" value="2"/>
</dbReference>
<dbReference type="AlphaFoldDB" id="A0A6L3VL88"/>
<dbReference type="PANTHER" id="PTHR47691">
    <property type="entry name" value="REGULATOR-RELATED"/>
    <property type="match status" value="1"/>
</dbReference>
<dbReference type="Proteomes" id="UP000483004">
    <property type="component" value="Unassembled WGS sequence"/>
</dbReference>
<gene>
    <name evidence="5" type="ORF">F9B16_46550</name>
</gene>
<feature type="domain" description="OmpR/PhoB-type" evidence="3">
    <location>
        <begin position="16"/>
        <end position="82"/>
    </location>
</feature>
<dbReference type="SMART" id="SM00862">
    <property type="entry name" value="Trans_reg_C"/>
    <property type="match status" value="1"/>
</dbReference>
<protein>
    <submittedName>
        <fullName evidence="5">AfsR/SARP family transcriptional regulator</fullName>
    </submittedName>
</protein>
<dbReference type="Gene3D" id="3.40.50.300">
    <property type="entry name" value="P-loop containing nucleotide triphosphate hydrolases"/>
    <property type="match status" value="1"/>
</dbReference>
<dbReference type="InterPro" id="IPR027417">
    <property type="entry name" value="P-loop_NTPase"/>
</dbReference>